<dbReference type="PROSITE" id="PS51462">
    <property type="entry name" value="NUDIX"/>
    <property type="match status" value="1"/>
</dbReference>
<dbReference type="InterPro" id="IPR000086">
    <property type="entry name" value="NUDIX_hydrolase_dom"/>
</dbReference>
<dbReference type="GO" id="GO:0016787">
    <property type="term" value="F:hydrolase activity"/>
    <property type="evidence" value="ECO:0007669"/>
    <property type="project" value="UniProtKB-KW"/>
</dbReference>
<dbReference type="PANTHER" id="PTHR43046">
    <property type="entry name" value="GDP-MANNOSE MANNOSYL HYDROLASE"/>
    <property type="match status" value="1"/>
</dbReference>
<comment type="cofactor">
    <cofactor evidence="1">
        <name>Mg(2+)</name>
        <dbReference type="ChEBI" id="CHEBI:18420"/>
    </cofactor>
</comment>
<name>A0A1B1TCB0_9ARCH</name>
<proteinExistence type="predicted"/>
<organism evidence="4">
    <name type="scientific">uncultured Poseidoniia archaeon</name>
    <dbReference type="NCBI Taxonomy" id="1697135"/>
    <lineage>
        <taxon>Archaea</taxon>
        <taxon>Methanobacteriati</taxon>
        <taxon>Thermoplasmatota</taxon>
        <taxon>Candidatus Poseidoniia</taxon>
        <taxon>environmental samples</taxon>
    </lineage>
</organism>
<evidence type="ECO:0000313" key="4">
    <source>
        <dbReference type="EMBL" id="ANV79914.1"/>
    </source>
</evidence>
<keyword evidence="2" id="KW-0378">Hydrolase</keyword>
<dbReference type="SUPFAM" id="SSF55811">
    <property type="entry name" value="Nudix"/>
    <property type="match status" value="1"/>
</dbReference>
<reference evidence="4" key="2">
    <citation type="journal article" date="2015" name="ISME J.">
        <title>A new class of marine Euryarchaeota group II from the Mediterranean deep chlorophyll maximum.</title>
        <authorList>
            <person name="Martin-Cuadrado A.B."/>
            <person name="Garcia-Heredia I."/>
            <person name="Molto A.G."/>
            <person name="Lopez-Ubeda R."/>
            <person name="Kimes N."/>
            <person name="Lopez-Garcia P."/>
            <person name="Moreira D."/>
            <person name="Rodriguez-Valera F."/>
        </authorList>
    </citation>
    <scope>NUCLEOTIDE SEQUENCE</scope>
</reference>
<dbReference type="EMBL" id="KP211862">
    <property type="protein sequence ID" value="ANV79914.1"/>
    <property type="molecule type" value="Genomic_DNA"/>
</dbReference>
<dbReference type="InterPro" id="IPR015797">
    <property type="entry name" value="NUDIX_hydrolase-like_dom_sf"/>
</dbReference>
<reference evidence="4" key="1">
    <citation type="submission" date="2014-11" db="EMBL/GenBank/DDBJ databases">
        <authorList>
            <person name="Zhu J."/>
            <person name="Qi W."/>
            <person name="Song R."/>
        </authorList>
    </citation>
    <scope>NUCLEOTIDE SEQUENCE</scope>
</reference>
<protein>
    <recommendedName>
        <fullName evidence="3">Nudix hydrolase domain-containing protein</fullName>
    </recommendedName>
</protein>
<dbReference type="PROSITE" id="PS00893">
    <property type="entry name" value="NUDIX_BOX"/>
    <property type="match status" value="1"/>
</dbReference>
<evidence type="ECO:0000256" key="1">
    <source>
        <dbReference type="ARBA" id="ARBA00001946"/>
    </source>
</evidence>
<dbReference type="Gene3D" id="3.90.79.10">
    <property type="entry name" value="Nucleoside Triphosphate Pyrophosphohydrolase"/>
    <property type="match status" value="1"/>
</dbReference>
<evidence type="ECO:0000259" key="3">
    <source>
        <dbReference type="PROSITE" id="PS51462"/>
    </source>
</evidence>
<accession>A0A1B1TCB0</accession>
<dbReference type="PRINTS" id="PR00502">
    <property type="entry name" value="NUDIXFAMILY"/>
</dbReference>
<dbReference type="AlphaFoldDB" id="A0A1B1TCB0"/>
<feature type="domain" description="Nudix hydrolase" evidence="3">
    <location>
        <begin position="106"/>
        <end position="251"/>
    </location>
</feature>
<sequence>MKEYLYLEHDGKLLLVDNDGNGPEKPVMGRIHEGESLIRLPTVKEVKNMNILWEKKRENLIYFANVEYKVIIGMPKIDWPENWAWKDSVISDNAVHPVVRESVYRTIHRVVSKIIIENQEGMILMAKASRGFFTGCWTLPGGFVDYGEHPRSAAIREAKEELGIDIEISDHLGELGEKREGKDGVFIQQNIFTSEGINWLSFTYIIKTNIEIKNITPKKGEIEEAKWFTKENALRNSVSLFDKEAILSLEK</sequence>
<dbReference type="InterPro" id="IPR020476">
    <property type="entry name" value="Nudix_hydrolase"/>
</dbReference>
<dbReference type="Pfam" id="PF00293">
    <property type="entry name" value="NUDIX"/>
    <property type="match status" value="1"/>
</dbReference>
<dbReference type="InterPro" id="IPR020084">
    <property type="entry name" value="NUDIX_hydrolase_CS"/>
</dbReference>
<dbReference type="PANTHER" id="PTHR43046:SF14">
    <property type="entry name" value="MUTT_NUDIX FAMILY PROTEIN"/>
    <property type="match status" value="1"/>
</dbReference>
<evidence type="ECO:0000256" key="2">
    <source>
        <dbReference type="ARBA" id="ARBA00022801"/>
    </source>
</evidence>
<dbReference type="CDD" id="cd02883">
    <property type="entry name" value="NUDIX_Hydrolase"/>
    <property type="match status" value="1"/>
</dbReference>